<dbReference type="Gene3D" id="2.60.120.10">
    <property type="entry name" value="Jelly Rolls"/>
    <property type="match status" value="1"/>
</dbReference>
<dbReference type="SUPFAM" id="SSF51182">
    <property type="entry name" value="RmlC-like cupins"/>
    <property type="match status" value="1"/>
</dbReference>
<evidence type="ECO:0000259" key="1">
    <source>
        <dbReference type="Pfam" id="PF07883"/>
    </source>
</evidence>
<comment type="caution">
    <text evidence="2">The sequence shown here is derived from an EMBL/GenBank/DDBJ whole genome shotgun (WGS) entry which is preliminary data.</text>
</comment>
<protein>
    <submittedName>
        <fullName evidence="2">Cupin</fullName>
    </submittedName>
</protein>
<accession>A0A261UQ25</accession>
<dbReference type="OrthoDB" id="116921at2"/>
<dbReference type="CDD" id="cd06987">
    <property type="entry name" value="cupin_MAE_RS03005"/>
    <property type="match status" value="1"/>
</dbReference>
<sequence length="148" mass="15748">MDQCPAYRISAGDTNYFALIFDGEGEGCDLVAVVEIFEPGGRTPPNVHARAHEMFFILAGEGRAYADGAVLDLRQGDAMLVRPGAHHAVENTGSGKLYCLTVMAPDEDFAALIRRGVPVSLTEEDHAVLRRAPSARAAFRPAAGLPGP</sequence>
<keyword evidence="3" id="KW-1185">Reference proteome</keyword>
<dbReference type="Proteomes" id="UP000215767">
    <property type="component" value="Unassembled WGS sequence"/>
</dbReference>
<dbReference type="AlphaFoldDB" id="A0A261UQ25"/>
<dbReference type="PANTHER" id="PTHR43346:SF1">
    <property type="entry name" value="QUERCETIN 2,3-DIOXYGENASE-RELATED"/>
    <property type="match status" value="1"/>
</dbReference>
<evidence type="ECO:0000313" key="2">
    <source>
        <dbReference type="EMBL" id="OZI63370.1"/>
    </source>
</evidence>
<name>A0A261UQ25_9BORD</name>
<dbReference type="InterPro" id="IPR013096">
    <property type="entry name" value="Cupin_2"/>
</dbReference>
<feature type="domain" description="Cupin type-2" evidence="1">
    <location>
        <begin position="34"/>
        <end position="102"/>
    </location>
</feature>
<proteinExistence type="predicted"/>
<organism evidence="2 3">
    <name type="scientific">Bordetella genomosp. 11</name>
    <dbReference type="NCBI Taxonomy" id="1416808"/>
    <lineage>
        <taxon>Bacteria</taxon>
        <taxon>Pseudomonadati</taxon>
        <taxon>Pseudomonadota</taxon>
        <taxon>Betaproteobacteria</taxon>
        <taxon>Burkholderiales</taxon>
        <taxon>Alcaligenaceae</taxon>
        <taxon>Bordetella</taxon>
    </lineage>
</organism>
<evidence type="ECO:0000313" key="3">
    <source>
        <dbReference type="Proteomes" id="UP000215767"/>
    </source>
</evidence>
<reference evidence="3" key="1">
    <citation type="submission" date="2017-05" db="EMBL/GenBank/DDBJ databases">
        <title>Complete and WGS of Bordetella genogroups.</title>
        <authorList>
            <person name="Spilker T."/>
            <person name="Lipuma J."/>
        </authorList>
    </citation>
    <scope>NUCLEOTIDE SEQUENCE [LARGE SCALE GENOMIC DNA]</scope>
    <source>
        <strain evidence="3">AU8856</strain>
    </source>
</reference>
<gene>
    <name evidence="2" type="ORF">CAL28_14990</name>
</gene>
<dbReference type="InterPro" id="IPR011051">
    <property type="entry name" value="RmlC_Cupin_sf"/>
</dbReference>
<dbReference type="EMBL" id="NEVS01000004">
    <property type="protein sequence ID" value="OZI63370.1"/>
    <property type="molecule type" value="Genomic_DNA"/>
</dbReference>
<dbReference type="InterPro" id="IPR014710">
    <property type="entry name" value="RmlC-like_jellyroll"/>
</dbReference>
<dbReference type="Pfam" id="PF07883">
    <property type="entry name" value="Cupin_2"/>
    <property type="match status" value="1"/>
</dbReference>
<dbReference type="PANTHER" id="PTHR43346">
    <property type="entry name" value="LIGAND BINDING DOMAIN PROTEIN, PUTATIVE (AFU_ORTHOLOGUE AFUA_6G14370)-RELATED"/>
    <property type="match status" value="1"/>
</dbReference>
<dbReference type="InterPro" id="IPR052538">
    <property type="entry name" value="Flavonoid_dioxygenase-like"/>
</dbReference>